<dbReference type="GeneID" id="130459898"/>
<evidence type="ECO:0000259" key="1">
    <source>
        <dbReference type="Pfam" id="PF14244"/>
    </source>
</evidence>
<evidence type="ECO:0000313" key="3">
    <source>
        <dbReference type="RefSeq" id="XP_056683502.1"/>
    </source>
</evidence>
<accession>A0ABM3QJG2</accession>
<gene>
    <name evidence="3" type="primary">LOC130459898</name>
</gene>
<dbReference type="InterPro" id="IPR029472">
    <property type="entry name" value="Copia-like_N"/>
</dbReference>
<sequence>MGDEEVVDNRVLEPTQDPSTVYYIHPSDNNNHKFISEIFDGENYSSWKRSMIIGLSTKNKMSFVDGTLPMPLTTDVTYKAWIRCNNLVIGWILGVLGPITKKSVFFYKTAREMWMDLEERYGQVSSTELYGIQEEISAVHQENEEIAEFFARIKVLWDQLDDVNPIPVCTCSGCVCNVTGKFVKIQQDYRLLQFLMKLKDEYKQVRSNVLMMQPLPTLTLAYRMLLQEQKHKQISEQSTANETFAFAADRRRLYDNKPTKNFNQIGFQSQNNKVGYQGDRNGGKQMVGYKRNFNNLNCEHCKKSGHTIERCYKLHGYPADFTFNNQRRFANFVQGDNSRGDLDNGGHYQDENITATFTREQYTKLMSILDDSKEVAMPSSTAQMKADDNNTSGAYFAGSHLTPGNCSW</sequence>
<name>A0ABM3QJG2_SPIOL</name>
<reference evidence="2" key="1">
    <citation type="journal article" date="2021" name="Nat. Commun.">
        <title>Genomic analyses provide insights into spinach domestication and the genetic basis of agronomic traits.</title>
        <authorList>
            <person name="Cai X."/>
            <person name="Sun X."/>
            <person name="Xu C."/>
            <person name="Sun H."/>
            <person name="Wang X."/>
            <person name="Ge C."/>
            <person name="Zhang Z."/>
            <person name="Wang Q."/>
            <person name="Fei Z."/>
            <person name="Jiao C."/>
            <person name="Wang Q."/>
        </authorList>
    </citation>
    <scope>NUCLEOTIDE SEQUENCE [LARGE SCALE GENOMIC DNA]</scope>
    <source>
        <strain evidence="2">cv. Varoflay</strain>
    </source>
</reference>
<dbReference type="PANTHER" id="PTHR37610:SF6">
    <property type="entry name" value="GAG-POLYPEPTIDE OF LTR COPIA-TYPE-RELATED"/>
    <property type="match status" value="1"/>
</dbReference>
<feature type="domain" description="Retrotransposon Copia-like N-terminal" evidence="1">
    <location>
        <begin position="25"/>
        <end position="71"/>
    </location>
</feature>
<organism evidence="2 3">
    <name type="scientific">Spinacia oleracea</name>
    <name type="common">Spinach</name>
    <dbReference type="NCBI Taxonomy" id="3562"/>
    <lineage>
        <taxon>Eukaryota</taxon>
        <taxon>Viridiplantae</taxon>
        <taxon>Streptophyta</taxon>
        <taxon>Embryophyta</taxon>
        <taxon>Tracheophyta</taxon>
        <taxon>Spermatophyta</taxon>
        <taxon>Magnoliopsida</taxon>
        <taxon>eudicotyledons</taxon>
        <taxon>Gunneridae</taxon>
        <taxon>Pentapetalae</taxon>
        <taxon>Caryophyllales</taxon>
        <taxon>Chenopodiaceae</taxon>
        <taxon>Chenopodioideae</taxon>
        <taxon>Anserineae</taxon>
        <taxon>Spinacia</taxon>
    </lineage>
</organism>
<proteinExistence type="predicted"/>
<evidence type="ECO:0000313" key="2">
    <source>
        <dbReference type="Proteomes" id="UP000813463"/>
    </source>
</evidence>
<dbReference type="Proteomes" id="UP000813463">
    <property type="component" value="Chromosome 1"/>
</dbReference>
<keyword evidence="2" id="KW-1185">Reference proteome</keyword>
<protein>
    <recommendedName>
        <fullName evidence="1">Retrotransposon Copia-like N-terminal domain-containing protein</fullName>
    </recommendedName>
</protein>
<reference evidence="3" key="2">
    <citation type="submission" date="2025-08" db="UniProtKB">
        <authorList>
            <consortium name="RefSeq"/>
        </authorList>
    </citation>
    <scope>IDENTIFICATION</scope>
    <source>
        <tissue evidence="3">Leaf</tissue>
    </source>
</reference>
<dbReference type="Pfam" id="PF14244">
    <property type="entry name" value="Retrotran_gag_3"/>
    <property type="match status" value="1"/>
</dbReference>
<dbReference type="RefSeq" id="XP_056683502.1">
    <property type="nucleotide sequence ID" value="XM_056827524.1"/>
</dbReference>
<dbReference type="PANTHER" id="PTHR37610">
    <property type="entry name" value="CCHC-TYPE DOMAIN-CONTAINING PROTEIN"/>
    <property type="match status" value="1"/>
</dbReference>